<reference evidence="1" key="1">
    <citation type="submission" date="2020-08" db="EMBL/GenBank/DDBJ databases">
        <title>Multicomponent nature underlies the extraordinary mechanical properties of spider dragline silk.</title>
        <authorList>
            <person name="Kono N."/>
            <person name="Nakamura H."/>
            <person name="Mori M."/>
            <person name="Yoshida Y."/>
            <person name="Ohtoshi R."/>
            <person name="Malay A.D."/>
            <person name="Moran D.A.P."/>
            <person name="Tomita M."/>
            <person name="Numata K."/>
            <person name="Arakawa K."/>
        </authorList>
    </citation>
    <scope>NUCLEOTIDE SEQUENCE</scope>
</reference>
<sequence length="93" mass="10500">MGGKTRLNKNKNHLHPQCDVTHLFDHPLGRTDVTVVVLLREDNAVAWAIYSVLREKELSKLRPHMVILPGLNALTEACLLFGKSEVEETKTQN</sequence>
<evidence type="ECO:0000313" key="1">
    <source>
        <dbReference type="EMBL" id="GFT10834.1"/>
    </source>
</evidence>
<proteinExistence type="predicted"/>
<protein>
    <submittedName>
        <fullName evidence="1">Uncharacterized protein</fullName>
    </submittedName>
</protein>
<comment type="caution">
    <text evidence="1">The sequence shown here is derived from an EMBL/GenBank/DDBJ whole genome shotgun (WGS) entry which is preliminary data.</text>
</comment>
<dbReference type="EMBL" id="BMAW01057424">
    <property type="protein sequence ID" value="GFT10834.1"/>
    <property type="molecule type" value="Genomic_DNA"/>
</dbReference>
<accession>A0A8X6TI26</accession>
<dbReference type="AlphaFoldDB" id="A0A8X6TI26"/>
<evidence type="ECO:0000313" key="2">
    <source>
        <dbReference type="Proteomes" id="UP000887013"/>
    </source>
</evidence>
<dbReference type="Proteomes" id="UP000887013">
    <property type="component" value="Unassembled WGS sequence"/>
</dbReference>
<gene>
    <name evidence="1" type="ORF">NPIL_450431</name>
</gene>
<organism evidence="1 2">
    <name type="scientific">Nephila pilipes</name>
    <name type="common">Giant wood spider</name>
    <name type="synonym">Nephila maculata</name>
    <dbReference type="NCBI Taxonomy" id="299642"/>
    <lineage>
        <taxon>Eukaryota</taxon>
        <taxon>Metazoa</taxon>
        <taxon>Ecdysozoa</taxon>
        <taxon>Arthropoda</taxon>
        <taxon>Chelicerata</taxon>
        <taxon>Arachnida</taxon>
        <taxon>Araneae</taxon>
        <taxon>Araneomorphae</taxon>
        <taxon>Entelegynae</taxon>
        <taxon>Araneoidea</taxon>
        <taxon>Nephilidae</taxon>
        <taxon>Nephila</taxon>
    </lineage>
</organism>
<name>A0A8X6TI26_NEPPI</name>
<keyword evidence="2" id="KW-1185">Reference proteome</keyword>